<dbReference type="Gene3D" id="1.20.1110.10">
    <property type="entry name" value="Calcium-transporting ATPase, transmembrane domain"/>
    <property type="match status" value="1"/>
</dbReference>
<keyword evidence="5" id="KW-1185">Reference proteome</keyword>
<dbReference type="GO" id="GO:0051480">
    <property type="term" value="P:regulation of cytosolic calcium ion concentration"/>
    <property type="evidence" value="ECO:0007669"/>
    <property type="project" value="TreeGrafter"/>
</dbReference>
<keyword evidence="3" id="KW-0472">Membrane</keyword>
<dbReference type="GO" id="GO:0005886">
    <property type="term" value="C:plasma membrane"/>
    <property type="evidence" value="ECO:0007669"/>
    <property type="project" value="TreeGrafter"/>
</dbReference>
<protein>
    <recommendedName>
        <fullName evidence="6">Cation-transporting P-type ATPase C-terminal domain-containing protein</fullName>
    </recommendedName>
</protein>
<dbReference type="GO" id="GO:0005388">
    <property type="term" value="F:P-type calcium transporter activity"/>
    <property type="evidence" value="ECO:0007669"/>
    <property type="project" value="TreeGrafter"/>
</dbReference>
<organism evidence="4 5">
    <name type="scientific">Protopolystoma xenopodis</name>
    <dbReference type="NCBI Taxonomy" id="117903"/>
    <lineage>
        <taxon>Eukaryota</taxon>
        <taxon>Metazoa</taxon>
        <taxon>Spiralia</taxon>
        <taxon>Lophotrochozoa</taxon>
        <taxon>Platyhelminthes</taxon>
        <taxon>Monogenea</taxon>
        <taxon>Polyopisthocotylea</taxon>
        <taxon>Polystomatidea</taxon>
        <taxon>Polystomatidae</taxon>
        <taxon>Protopolystoma</taxon>
    </lineage>
</organism>
<evidence type="ECO:0000313" key="4">
    <source>
        <dbReference type="EMBL" id="VEL22068.1"/>
    </source>
</evidence>
<keyword evidence="3" id="KW-1133">Transmembrane helix</keyword>
<dbReference type="Proteomes" id="UP000784294">
    <property type="component" value="Unassembled WGS sequence"/>
</dbReference>
<dbReference type="InterPro" id="IPR023298">
    <property type="entry name" value="ATPase_P-typ_TM_dom_sf"/>
</dbReference>
<dbReference type="AlphaFoldDB" id="A0A448WWM2"/>
<dbReference type="EMBL" id="CAAALY010054542">
    <property type="protein sequence ID" value="VEL22068.1"/>
    <property type="molecule type" value="Genomic_DNA"/>
</dbReference>
<evidence type="ECO:0008006" key="6">
    <source>
        <dbReference type="Google" id="ProtNLM"/>
    </source>
</evidence>
<feature type="transmembrane region" description="Helical" evidence="3">
    <location>
        <begin position="12"/>
        <end position="31"/>
    </location>
</feature>
<dbReference type="OrthoDB" id="116380at2759"/>
<dbReference type="PANTHER" id="PTHR24093:SF369">
    <property type="entry name" value="CALCIUM-TRANSPORTING ATPASE"/>
    <property type="match status" value="1"/>
</dbReference>
<comment type="subcellular location">
    <subcellularLocation>
        <location evidence="1">Endomembrane system</location>
        <topology evidence="1">Multi-pass membrane protein</topology>
    </subcellularLocation>
</comment>
<comment type="caution">
    <text evidence="4">The sequence shown here is derived from an EMBL/GenBank/DDBJ whole genome shotgun (WGS) entry which is preliminary data.</text>
</comment>
<name>A0A448WWM2_9PLAT</name>
<dbReference type="PANTHER" id="PTHR24093">
    <property type="entry name" value="CATION TRANSPORTING ATPASE"/>
    <property type="match status" value="1"/>
</dbReference>
<evidence type="ECO:0000313" key="5">
    <source>
        <dbReference type="Proteomes" id="UP000784294"/>
    </source>
</evidence>
<dbReference type="GO" id="GO:0012505">
    <property type="term" value="C:endomembrane system"/>
    <property type="evidence" value="ECO:0007669"/>
    <property type="project" value="UniProtKB-SubCell"/>
</dbReference>
<keyword evidence="3" id="KW-0812">Transmembrane</keyword>
<evidence type="ECO:0000256" key="2">
    <source>
        <dbReference type="ARBA" id="ARBA00022842"/>
    </source>
</evidence>
<sequence>MSPLPYHSSSICTGTFVALATVIILIVRFAVTEFAYRKAAWNTGLHLKQIVNFIITGVTVLVVAVPEGLPLAVTLALAYSVKKMMKVSTYFSALSIHSKEIPQTLISTETSYLFIVIFFNT</sequence>
<reference evidence="4" key="1">
    <citation type="submission" date="2018-11" db="EMBL/GenBank/DDBJ databases">
        <authorList>
            <consortium name="Pathogen Informatics"/>
        </authorList>
    </citation>
    <scope>NUCLEOTIDE SEQUENCE</scope>
</reference>
<feature type="transmembrane region" description="Helical" evidence="3">
    <location>
        <begin position="51"/>
        <end position="79"/>
    </location>
</feature>
<proteinExistence type="predicted"/>
<evidence type="ECO:0000256" key="3">
    <source>
        <dbReference type="SAM" id="Phobius"/>
    </source>
</evidence>
<gene>
    <name evidence="4" type="ORF">PXEA_LOCUS15508</name>
</gene>
<evidence type="ECO:0000256" key="1">
    <source>
        <dbReference type="ARBA" id="ARBA00004127"/>
    </source>
</evidence>
<keyword evidence="2" id="KW-0460">Magnesium</keyword>
<accession>A0A448WWM2</accession>
<dbReference type="SUPFAM" id="SSF81665">
    <property type="entry name" value="Calcium ATPase, transmembrane domain M"/>
    <property type="match status" value="1"/>
</dbReference>